<organism evidence="1 2">
    <name type="scientific">Caerostris extrusa</name>
    <name type="common">Bark spider</name>
    <name type="synonym">Caerostris bankana</name>
    <dbReference type="NCBI Taxonomy" id="172846"/>
    <lineage>
        <taxon>Eukaryota</taxon>
        <taxon>Metazoa</taxon>
        <taxon>Ecdysozoa</taxon>
        <taxon>Arthropoda</taxon>
        <taxon>Chelicerata</taxon>
        <taxon>Arachnida</taxon>
        <taxon>Araneae</taxon>
        <taxon>Araneomorphae</taxon>
        <taxon>Entelegynae</taxon>
        <taxon>Araneoidea</taxon>
        <taxon>Araneidae</taxon>
        <taxon>Caerostris</taxon>
    </lineage>
</organism>
<protein>
    <recommendedName>
        <fullName evidence="3">Maturase K</fullName>
    </recommendedName>
</protein>
<dbReference type="EMBL" id="BPLR01001250">
    <property type="protein sequence ID" value="GIZ01089.1"/>
    <property type="molecule type" value="Genomic_DNA"/>
</dbReference>
<dbReference type="Proteomes" id="UP001054945">
    <property type="component" value="Unassembled WGS sequence"/>
</dbReference>
<reference evidence="1 2" key="1">
    <citation type="submission" date="2021-06" db="EMBL/GenBank/DDBJ databases">
        <title>Caerostris extrusa draft genome.</title>
        <authorList>
            <person name="Kono N."/>
            <person name="Arakawa K."/>
        </authorList>
    </citation>
    <scope>NUCLEOTIDE SEQUENCE [LARGE SCALE GENOMIC DNA]</scope>
</reference>
<proteinExistence type="predicted"/>
<gene>
    <name evidence="1" type="ORF">CEXT_717381</name>
</gene>
<sequence>MRKCVTDPEECHGGTAFQRAVRDLALLRQVLDTFYWHYHALYGKEGGQVGRVRRSVPYEILLCSARSSTLSIGVIMRSTVRKAARLAVYDEGK</sequence>
<dbReference type="AlphaFoldDB" id="A0AAV4Y4K4"/>
<evidence type="ECO:0000313" key="2">
    <source>
        <dbReference type="Proteomes" id="UP001054945"/>
    </source>
</evidence>
<comment type="caution">
    <text evidence="1">The sequence shown here is derived from an EMBL/GenBank/DDBJ whole genome shotgun (WGS) entry which is preliminary data.</text>
</comment>
<evidence type="ECO:0008006" key="3">
    <source>
        <dbReference type="Google" id="ProtNLM"/>
    </source>
</evidence>
<accession>A0AAV4Y4K4</accession>
<name>A0AAV4Y4K4_CAEEX</name>
<keyword evidence="2" id="KW-1185">Reference proteome</keyword>
<evidence type="ECO:0000313" key="1">
    <source>
        <dbReference type="EMBL" id="GIZ01089.1"/>
    </source>
</evidence>